<feature type="transmembrane region" description="Helical" evidence="1">
    <location>
        <begin position="97"/>
        <end position="116"/>
    </location>
</feature>
<keyword evidence="1" id="KW-0812">Transmembrane</keyword>
<dbReference type="AlphaFoldDB" id="A0A9D6V3Z3"/>
<sequence length="361" mass="39424">MLSKSPRTKAIVVIVALLLLGVAGTVALDIINADRTWTGYFYTPGGPRGGWAHGRDFPWALLYDYGEIPALAMLAAALVLLIASIKSKISRKYARPCLVVILTVVIGPGLFVNGIFKNYWGRPRPVETSQLGGEWEYRKVWEPGTPGRGKSFPCGHCSMAFSVASGVAFFPLHPAIAVGALVVGMSYGTVMGIARMAQGGHYPTDALWAAVMILVLITGLYYLIFRVPEQSKGSERLCELPGSSKALLFTTFVVIPTLLCLFHWPVYREARIPLKVPSSLRGINVQVSPDWVRYDVALSDKSDPLELRAVSRGFGFPWARFAEETHESVDGGKLSVKYSVVAKGFLSGKSCDVTLWIPCKR</sequence>
<evidence type="ECO:0000313" key="3">
    <source>
        <dbReference type="EMBL" id="MBI5250293.1"/>
    </source>
</evidence>
<comment type="caution">
    <text evidence="3">The sequence shown here is derived from an EMBL/GenBank/DDBJ whole genome shotgun (WGS) entry which is preliminary data.</text>
</comment>
<keyword evidence="1" id="KW-0472">Membrane</keyword>
<dbReference type="InterPro" id="IPR000326">
    <property type="entry name" value="PAP2/HPO"/>
</dbReference>
<dbReference type="EMBL" id="JACRDE010000328">
    <property type="protein sequence ID" value="MBI5250293.1"/>
    <property type="molecule type" value="Genomic_DNA"/>
</dbReference>
<feature type="transmembrane region" description="Helical" evidence="1">
    <location>
        <begin position="68"/>
        <end position="85"/>
    </location>
</feature>
<feature type="transmembrane region" description="Helical" evidence="1">
    <location>
        <begin position="245"/>
        <end position="267"/>
    </location>
</feature>
<proteinExistence type="predicted"/>
<feature type="transmembrane region" description="Helical" evidence="1">
    <location>
        <begin position="206"/>
        <end position="225"/>
    </location>
</feature>
<dbReference type="Gene3D" id="1.20.144.10">
    <property type="entry name" value="Phosphatidic acid phosphatase type 2/haloperoxidase"/>
    <property type="match status" value="1"/>
</dbReference>
<dbReference type="Proteomes" id="UP000807825">
    <property type="component" value="Unassembled WGS sequence"/>
</dbReference>
<feature type="transmembrane region" description="Helical" evidence="1">
    <location>
        <begin position="175"/>
        <end position="194"/>
    </location>
</feature>
<evidence type="ECO:0000259" key="2">
    <source>
        <dbReference type="SMART" id="SM00014"/>
    </source>
</evidence>
<dbReference type="SMART" id="SM00014">
    <property type="entry name" value="acidPPc"/>
    <property type="match status" value="1"/>
</dbReference>
<protein>
    <submittedName>
        <fullName evidence="3">Phosphatase PAP2 family protein</fullName>
    </submittedName>
</protein>
<feature type="domain" description="Phosphatidic acid phosphatase type 2/haloperoxidase" evidence="2">
    <location>
        <begin position="99"/>
        <end position="217"/>
    </location>
</feature>
<dbReference type="SUPFAM" id="SSF48317">
    <property type="entry name" value="Acid phosphatase/Vanadium-dependent haloperoxidase"/>
    <property type="match status" value="1"/>
</dbReference>
<organism evidence="3 4">
    <name type="scientific">Desulfomonile tiedjei</name>
    <dbReference type="NCBI Taxonomy" id="2358"/>
    <lineage>
        <taxon>Bacteria</taxon>
        <taxon>Pseudomonadati</taxon>
        <taxon>Thermodesulfobacteriota</taxon>
        <taxon>Desulfomonilia</taxon>
        <taxon>Desulfomonilales</taxon>
        <taxon>Desulfomonilaceae</taxon>
        <taxon>Desulfomonile</taxon>
    </lineage>
</organism>
<reference evidence="3" key="1">
    <citation type="submission" date="2020-07" db="EMBL/GenBank/DDBJ databases">
        <title>Huge and variable diversity of episymbiotic CPR bacteria and DPANN archaea in groundwater ecosystems.</title>
        <authorList>
            <person name="He C.Y."/>
            <person name="Keren R."/>
            <person name="Whittaker M."/>
            <person name="Farag I.F."/>
            <person name="Doudna J."/>
            <person name="Cate J.H.D."/>
            <person name="Banfield J.F."/>
        </authorList>
    </citation>
    <scope>NUCLEOTIDE SEQUENCE</scope>
    <source>
        <strain evidence="3">NC_groundwater_1664_Pr3_B-0.1um_52_9</strain>
    </source>
</reference>
<keyword evidence="1" id="KW-1133">Transmembrane helix</keyword>
<evidence type="ECO:0000313" key="4">
    <source>
        <dbReference type="Proteomes" id="UP000807825"/>
    </source>
</evidence>
<accession>A0A9D6V3Z3</accession>
<evidence type="ECO:0000256" key="1">
    <source>
        <dbReference type="SAM" id="Phobius"/>
    </source>
</evidence>
<gene>
    <name evidence="3" type="ORF">HY912_12430</name>
</gene>
<dbReference type="Pfam" id="PF01569">
    <property type="entry name" value="PAP2"/>
    <property type="match status" value="1"/>
</dbReference>
<dbReference type="InterPro" id="IPR036938">
    <property type="entry name" value="PAP2/HPO_sf"/>
</dbReference>
<dbReference type="CDD" id="cd03396">
    <property type="entry name" value="PAP2_like_6"/>
    <property type="match status" value="1"/>
</dbReference>
<name>A0A9D6V3Z3_9BACT</name>